<dbReference type="Gene3D" id="3.30.40.10">
    <property type="entry name" value="Zinc/RING finger domain, C3HC4 (zinc finger)"/>
    <property type="match status" value="1"/>
</dbReference>
<accession>K4D5W2</accession>
<dbReference type="InterPro" id="IPR001841">
    <property type="entry name" value="Znf_RING"/>
</dbReference>
<dbReference type="Proteomes" id="UP000004994">
    <property type="component" value="Chromosome 11"/>
</dbReference>
<proteinExistence type="predicted"/>
<keyword evidence="3" id="KW-0479">Metal-binding</keyword>
<evidence type="ECO:0000256" key="2">
    <source>
        <dbReference type="ARBA" id="ARBA00012483"/>
    </source>
</evidence>
<dbReference type="InterPro" id="IPR011016">
    <property type="entry name" value="Znf_RING-CH"/>
</dbReference>
<dbReference type="eggNOG" id="KOG0800">
    <property type="taxonomic scope" value="Eukaryota"/>
</dbReference>
<dbReference type="Pfam" id="PF13639">
    <property type="entry name" value="zf-RING_2"/>
    <property type="match status" value="1"/>
</dbReference>
<dbReference type="InterPro" id="IPR013083">
    <property type="entry name" value="Znf_RING/FYVE/PHD"/>
</dbReference>
<dbReference type="GO" id="GO:0016567">
    <property type="term" value="P:protein ubiquitination"/>
    <property type="evidence" value="ECO:0000318"/>
    <property type="project" value="GO_Central"/>
</dbReference>
<keyword evidence="4 6" id="KW-0863">Zinc-finger</keyword>
<dbReference type="Gramene" id="Solyc11g011570.1.1">
    <property type="protein sequence ID" value="Solyc11g011570.1.1"/>
    <property type="gene ID" value="Solyc11g011570.1"/>
</dbReference>
<dbReference type="GO" id="GO:0061630">
    <property type="term" value="F:ubiquitin protein ligase activity"/>
    <property type="evidence" value="ECO:0000318"/>
    <property type="project" value="GO_Central"/>
</dbReference>
<reference evidence="8" key="1">
    <citation type="journal article" date="2012" name="Nature">
        <title>The tomato genome sequence provides insights into fleshy fruit evolution.</title>
        <authorList>
            <consortium name="Tomato Genome Consortium"/>
        </authorList>
    </citation>
    <scope>NUCLEOTIDE SEQUENCE [LARGE SCALE GENOMIC DNA]</scope>
    <source>
        <strain evidence="8">cv. Heinz 1706</strain>
    </source>
</reference>
<evidence type="ECO:0000256" key="5">
    <source>
        <dbReference type="ARBA" id="ARBA00022833"/>
    </source>
</evidence>
<feature type="domain" description="RING-type" evidence="7">
    <location>
        <begin position="259"/>
        <end position="303"/>
    </location>
</feature>
<evidence type="ECO:0000313" key="9">
    <source>
        <dbReference type="Proteomes" id="UP000004994"/>
    </source>
</evidence>
<sequence length="309" mass="36169">MKSCKWGLRRIEYIYSYLVEGVICTSIYTLETPNLIKVDGRKEEKQSIISLLQIFSISMVDFGERRHHYASQIRIRSRPIFNFHQYSNRSGNIKSDLPTLVLQFTLFARQEAWRKSPVNQPSELIYLNEFYKFETRSCEVKLCPSQYTSQDVFFSVLKENFTNWGDYYEVSNDYVIRQMILQMDKILERVLKRVGNTNCEYLEIFVGIALKMEYVLDGRMQGIPRRLNGGMVPATKTSVMELPERMDIDDDQCLKDIECVICLEQLALKKEGGKIICMPCSHMFHGDCITTWLETSHYCPICRYDLPTP</sequence>
<dbReference type="PANTHER" id="PTHR15710">
    <property type="entry name" value="E3 UBIQUITIN-PROTEIN LIGASE PRAJA"/>
    <property type="match status" value="1"/>
</dbReference>
<evidence type="ECO:0000256" key="1">
    <source>
        <dbReference type="ARBA" id="ARBA00000900"/>
    </source>
</evidence>
<dbReference type="OMA" id="NWGDYYE"/>
<evidence type="ECO:0000313" key="8">
    <source>
        <dbReference type="EnsemblPlants" id="Solyc11g011570.1.1"/>
    </source>
</evidence>
<evidence type="ECO:0000259" key="7">
    <source>
        <dbReference type="PROSITE" id="PS50089"/>
    </source>
</evidence>
<dbReference type="SUPFAM" id="SSF57850">
    <property type="entry name" value="RING/U-box"/>
    <property type="match status" value="1"/>
</dbReference>
<organism evidence="8">
    <name type="scientific">Solanum lycopersicum</name>
    <name type="common">Tomato</name>
    <name type="synonym">Lycopersicon esculentum</name>
    <dbReference type="NCBI Taxonomy" id="4081"/>
    <lineage>
        <taxon>Eukaryota</taxon>
        <taxon>Viridiplantae</taxon>
        <taxon>Streptophyta</taxon>
        <taxon>Embryophyta</taxon>
        <taxon>Tracheophyta</taxon>
        <taxon>Spermatophyta</taxon>
        <taxon>Magnoliopsida</taxon>
        <taxon>eudicotyledons</taxon>
        <taxon>Gunneridae</taxon>
        <taxon>Pentapetalae</taxon>
        <taxon>asterids</taxon>
        <taxon>lamiids</taxon>
        <taxon>Solanales</taxon>
        <taxon>Solanaceae</taxon>
        <taxon>Solanoideae</taxon>
        <taxon>Solaneae</taxon>
        <taxon>Solanum</taxon>
        <taxon>Solanum subgen. Lycopersicon</taxon>
    </lineage>
</organism>
<name>K4D5W2_SOLLC</name>
<dbReference type="SMR" id="K4D5W2"/>
<dbReference type="GO" id="GO:0008270">
    <property type="term" value="F:zinc ion binding"/>
    <property type="evidence" value="ECO:0007669"/>
    <property type="project" value="UniProtKB-KW"/>
</dbReference>
<evidence type="ECO:0000256" key="6">
    <source>
        <dbReference type="PROSITE-ProRule" id="PRU00175"/>
    </source>
</evidence>
<comment type="catalytic activity">
    <reaction evidence="1">
        <text>S-ubiquitinyl-[E2 ubiquitin-conjugating enzyme]-L-cysteine + [acceptor protein]-L-lysine = [E2 ubiquitin-conjugating enzyme]-L-cysteine + N(6)-ubiquitinyl-[acceptor protein]-L-lysine.</text>
        <dbReference type="EC" id="2.3.2.27"/>
    </reaction>
</comment>
<evidence type="ECO:0000256" key="4">
    <source>
        <dbReference type="ARBA" id="ARBA00022771"/>
    </source>
</evidence>
<evidence type="ECO:0000256" key="3">
    <source>
        <dbReference type="ARBA" id="ARBA00022723"/>
    </source>
</evidence>
<keyword evidence="9" id="KW-1185">Reference proteome</keyword>
<dbReference type="OrthoDB" id="1300818at2759"/>
<dbReference type="EC" id="2.3.2.27" evidence="2"/>
<dbReference type="PhylomeDB" id="K4D5W2"/>
<dbReference type="PANTHER" id="PTHR15710:SF77">
    <property type="entry name" value="RING-H2 FINGER PROTEIN ATL21B"/>
    <property type="match status" value="1"/>
</dbReference>
<dbReference type="PROSITE" id="PS50089">
    <property type="entry name" value="ZF_RING_2"/>
    <property type="match status" value="1"/>
</dbReference>
<protein>
    <recommendedName>
        <fullName evidence="2">RING-type E3 ubiquitin transferase</fullName>
        <ecNumber evidence="2">2.3.2.27</ecNumber>
    </recommendedName>
</protein>
<dbReference type="SMART" id="SM00744">
    <property type="entry name" value="RINGv"/>
    <property type="match status" value="1"/>
</dbReference>
<dbReference type="GO" id="GO:0005737">
    <property type="term" value="C:cytoplasm"/>
    <property type="evidence" value="ECO:0000318"/>
    <property type="project" value="GO_Central"/>
</dbReference>
<dbReference type="FunFam" id="3.30.40.10:FF:000781">
    <property type="entry name" value="Uncharacterized protein"/>
    <property type="match status" value="1"/>
</dbReference>
<keyword evidence="5" id="KW-0862">Zinc</keyword>
<dbReference type="EnsemblPlants" id="Solyc11g011570.1.1">
    <property type="protein sequence ID" value="Solyc11g011570.1.1"/>
    <property type="gene ID" value="Solyc11g011570.1"/>
</dbReference>
<dbReference type="SMART" id="SM00184">
    <property type="entry name" value="RING"/>
    <property type="match status" value="1"/>
</dbReference>
<reference evidence="8" key="2">
    <citation type="submission" date="2015-06" db="UniProtKB">
        <authorList>
            <consortium name="EnsemblPlants"/>
        </authorList>
    </citation>
    <scope>IDENTIFICATION</scope>
    <source>
        <strain evidence="8">cv. Heinz 1706</strain>
    </source>
</reference>
<dbReference type="HOGENOM" id="CLU_901395_0_0_1"/>
<dbReference type="AlphaFoldDB" id="K4D5W2"/>
<dbReference type="PaxDb" id="4081-Solyc11g011570.1.1"/>
<dbReference type="InParanoid" id="K4D5W2"/>